<sequence length="93" mass="10572">MGKTGSINWHQVKGNQGQIRLVPQKSGEAKKPGPNQRFKRHTIVKKLEQKMANAQQQGRGGGRRGGHVVDPRVRRHIRRSKKTMMGAKQKSRR</sequence>
<gene>
    <name evidence="2" type="ORF">FTO68_07870</name>
</gene>
<protein>
    <recommendedName>
        <fullName evidence="4">DUF5350 family protein</fullName>
    </recommendedName>
</protein>
<dbReference type="AlphaFoldDB" id="A0ABD4TJE9"/>
<name>A0ABD4TJE9_9EURY</name>
<evidence type="ECO:0000313" key="2">
    <source>
        <dbReference type="EMBL" id="MCQ1538896.1"/>
    </source>
</evidence>
<evidence type="ECO:0000313" key="3">
    <source>
        <dbReference type="Proteomes" id="UP001524383"/>
    </source>
</evidence>
<feature type="compositionally biased region" description="Basic residues" evidence="1">
    <location>
        <begin position="73"/>
        <end position="82"/>
    </location>
</feature>
<dbReference type="InterPro" id="IPR035258">
    <property type="entry name" value="DUF5350"/>
</dbReference>
<evidence type="ECO:0000256" key="1">
    <source>
        <dbReference type="SAM" id="MobiDB-lite"/>
    </source>
</evidence>
<dbReference type="EMBL" id="VOTZ01000016">
    <property type="protein sequence ID" value="MCQ1538896.1"/>
    <property type="molecule type" value="Genomic_DNA"/>
</dbReference>
<comment type="caution">
    <text evidence="2">The sequence shown here is derived from an EMBL/GenBank/DDBJ whole genome shotgun (WGS) entry which is preliminary data.</text>
</comment>
<dbReference type="Proteomes" id="UP001524383">
    <property type="component" value="Unassembled WGS sequence"/>
</dbReference>
<evidence type="ECO:0008006" key="4">
    <source>
        <dbReference type="Google" id="ProtNLM"/>
    </source>
</evidence>
<proteinExistence type="predicted"/>
<reference evidence="2 3" key="1">
    <citation type="submission" date="2019-08" db="EMBL/GenBank/DDBJ databases">
        <authorList>
            <person name="Chen S.-C."/>
            <person name="Lai M.-C."/>
            <person name="You Y.-T."/>
        </authorList>
    </citation>
    <scope>NUCLEOTIDE SEQUENCE [LARGE SCALE GENOMIC DNA]</scope>
    <source>
        <strain evidence="2 3">P2F9704a</strain>
    </source>
</reference>
<keyword evidence="3" id="KW-1185">Reference proteome</keyword>
<feature type="region of interest" description="Disordered" evidence="1">
    <location>
        <begin position="1"/>
        <end position="38"/>
    </location>
</feature>
<dbReference type="Pfam" id="PF17299">
    <property type="entry name" value="DUF5350"/>
    <property type="match status" value="1"/>
</dbReference>
<feature type="region of interest" description="Disordered" evidence="1">
    <location>
        <begin position="51"/>
        <end position="93"/>
    </location>
</feature>
<accession>A0ABD4TJE9</accession>
<feature type="compositionally biased region" description="Polar residues" evidence="1">
    <location>
        <begin position="1"/>
        <end position="18"/>
    </location>
</feature>
<dbReference type="RefSeq" id="WP_255332852.1">
    <property type="nucleotide sequence ID" value="NZ_VOTZ01000016.1"/>
</dbReference>
<organism evidence="2 3">
    <name type="scientific">Methanocalculus taiwanensis</name>
    <dbReference type="NCBI Taxonomy" id="106207"/>
    <lineage>
        <taxon>Archaea</taxon>
        <taxon>Methanobacteriati</taxon>
        <taxon>Methanobacteriota</taxon>
        <taxon>Stenosarchaea group</taxon>
        <taxon>Methanomicrobia</taxon>
        <taxon>Methanomicrobiales</taxon>
        <taxon>Methanocalculaceae</taxon>
        <taxon>Methanocalculus</taxon>
    </lineage>
</organism>